<dbReference type="EMBL" id="LN999010">
    <property type="protein sequence ID" value="CUX78924.1"/>
    <property type="molecule type" value="Genomic_DNA"/>
</dbReference>
<dbReference type="InterPro" id="IPR001547">
    <property type="entry name" value="Glyco_hydro_5"/>
</dbReference>
<dbReference type="PANTHER" id="PTHR35923:SF2">
    <property type="entry name" value="ENDOGLUCANASE"/>
    <property type="match status" value="1"/>
</dbReference>
<dbReference type="OrthoDB" id="103509at2157"/>
<dbReference type="InterPro" id="IPR018087">
    <property type="entry name" value="Glyco_hydro_5_CS"/>
</dbReference>
<keyword evidence="4 8" id="KW-0326">Glycosidase</keyword>
<evidence type="ECO:0000256" key="2">
    <source>
        <dbReference type="ARBA" id="ARBA00023001"/>
    </source>
</evidence>
<dbReference type="Pfam" id="PF00150">
    <property type="entry name" value="Cellulase"/>
    <property type="match status" value="1"/>
</dbReference>
<dbReference type="GO" id="GO:0008810">
    <property type="term" value="F:cellulase activity"/>
    <property type="evidence" value="ECO:0007669"/>
    <property type="project" value="UniProtKB-EC"/>
</dbReference>
<dbReference type="STRING" id="54262.CHITON_2145"/>
<dbReference type="EC" id="3.2.1.4" evidence="8"/>
<dbReference type="SUPFAM" id="SSF51445">
    <property type="entry name" value="(Trans)glycosidases"/>
    <property type="match status" value="1"/>
</dbReference>
<dbReference type="KEGG" id="tch:CHITON_2145"/>
<evidence type="ECO:0000256" key="1">
    <source>
        <dbReference type="ARBA" id="ARBA00022801"/>
    </source>
</evidence>
<evidence type="ECO:0000256" key="3">
    <source>
        <dbReference type="ARBA" id="ARBA00023277"/>
    </source>
</evidence>
<proteinExistence type="predicted"/>
<protein>
    <submittedName>
        <fullName evidence="8">Endoglucanase E1 (Endo-1,4-beta-glucanase E1) (Cellulase E1) (Endocellulase E1)</fullName>
        <ecNumber evidence="8">3.2.1.4</ecNumber>
    </submittedName>
</protein>
<dbReference type="RefSeq" id="WP_084448903.1">
    <property type="nucleotide sequence ID" value="NZ_CP015193.1"/>
</dbReference>
<dbReference type="GO" id="GO:0030245">
    <property type="term" value="P:cellulose catabolic process"/>
    <property type="evidence" value="ECO:0007669"/>
    <property type="project" value="UniProtKB-KW"/>
</dbReference>
<keyword evidence="2" id="KW-0136">Cellulose degradation</keyword>
<keyword evidence="6" id="KW-1133">Transmembrane helix</keyword>
<reference evidence="9" key="1">
    <citation type="submission" date="2016-01" db="EMBL/GenBank/DDBJ databases">
        <authorList>
            <person name="Vorgias C.E."/>
        </authorList>
    </citation>
    <scope>NUCLEOTIDE SEQUENCE [LARGE SCALE GENOMIC DNA]</scope>
</reference>
<keyword evidence="1 8" id="KW-0378">Hydrolase</keyword>
<feature type="domain" description="Glycoside hydrolase family 5" evidence="7">
    <location>
        <begin position="51"/>
        <end position="352"/>
    </location>
</feature>
<sequence>MKFLTFLLMFSVFLALLSPVLASSVYYEAVDGNIYKVNMTTGERERIYLFGVSWFGFELKDHVVYGLNVRNWKDILKDVKRLGFNAIRLPFCSETIHGAMPNPNMINYDLNPDLRNLTGLEIMEKIIQEANRLGIYVLLDYHRIGCTEIEPLWYTDNYSEEQYIQDWVFLAKKFGRYPNVIGADIKNEPHDEASWGTGDNTDFRLFAERVGKAILKVAPHWLIFVEGTQYTHVPEIDKVIKEKGWWTFWGENLMGVKYYPVRLPRDKVVYSPHVYGPSVYNMPYFDSPDFPKNMPQIWETHFGYLTGLNYTLVIGEWGGKYTGKDKVWQDAFSDWLIKKRIYNFFYWCLNPESGDTGGIFLDDWKTVNWEKMRVIYKIIKAAEPNFNEPLFIILKKNTPEQVFDKGEKVTIYWYTNGEVIDSNFAKSNEGEIVLTLNESINLYIVAKKGNETMRKDLYLSVIEPNTPITTTSQPMVSERNPRIFAMLLVSLGILSFVVFLVLKKKLV</sequence>
<evidence type="ECO:0000313" key="8">
    <source>
        <dbReference type="EMBL" id="CUX78924.1"/>
    </source>
</evidence>
<evidence type="ECO:0000256" key="5">
    <source>
        <dbReference type="ARBA" id="ARBA00023326"/>
    </source>
</evidence>
<dbReference type="AlphaFoldDB" id="A0A161KJF1"/>
<dbReference type="Gene3D" id="3.20.20.80">
    <property type="entry name" value="Glycosidases"/>
    <property type="match status" value="1"/>
</dbReference>
<dbReference type="GeneID" id="33321499"/>
<organism evidence="8 9">
    <name type="scientific">Thermococcus chitonophagus</name>
    <dbReference type="NCBI Taxonomy" id="54262"/>
    <lineage>
        <taxon>Archaea</taxon>
        <taxon>Methanobacteriati</taxon>
        <taxon>Methanobacteriota</taxon>
        <taxon>Thermococci</taxon>
        <taxon>Thermococcales</taxon>
        <taxon>Thermococcaceae</taxon>
        <taxon>Thermococcus</taxon>
    </lineage>
</organism>
<evidence type="ECO:0000256" key="4">
    <source>
        <dbReference type="ARBA" id="ARBA00023295"/>
    </source>
</evidence>
<dbReference type="PROSITE" id="PS00659">
    <property type="entry name" value="GLYCOSYL_HYDROL_F5"/>
    <property type="match status" value="1"/>
</dbReference>
<name>A0A161KJF1_9EURY</name>
<dbReference type="InterPro" id="IPR017853">
    <property type="entry name" value="GH"/>
</dbReference>
<accession>A0A161KJF1</accession>
<evidence type="ECO:0000313" key="9">
    <source>
        <dbReference type="Proteomes" id="UP000093069"/>
    </source>
</evidence>
<keyword evidence="3" id="KW-0119">Carbohydrate metabolism</keyword>
<gene>
    <name evidence="8" type="ORF">CHITON_2145</name>
</gene>
<keyword evidence="6" id="KW-0472">Membrane</keyword>
<keyword evidence="5" id="KW-0624">Polysaccharide degradation</keyword>
<dbReference type="Proteomes" id="UP000093069">
    <property type="component" value="Chromosome I"/>
</dbReference>
<feature type="transmembrane region" description="Helical" evidence="6">
    <location>
        <begin position="483"/>
        <end position="502"/>
    </location>
</feature>
<keyword evidence="6" id="KW-0812">Transmembrane</keyword>
<dbReference type="PANTHER" id="PTHR35923">
    <property type="entry name" value="MAJOR EXTRACELLULAR ENDOGLUCANASE"/>
    <property type="match status" value="1"/>
</dbReference>
<evidence type="ECO:0000259" key="7">
    <source>
        <dbReference type="Pfam" id="PF00150"/>
    </source>
</evidence>
<evidence type="ECO:0000256" key="6">
    <source>
        <dbReference type="SAM" id="Phobius"/>
    </source>
</evidence>